<feature type="binding site" evidence="10">
    <location>
        <position position="43"/>
    </location>
    <ligand>
        <name>K(+)</name>
        <dbReference type="ChEBI" id="CHEBI:29103"/>
    </ligand>
</feature>
<dbReference type="CDD" id="cd18079">
    <property type="entry name" value="S-AdoMet_synt"/>
    <property type="match status" value="1"/>
</dbReference>
<dbReference type="HAMAP" id="MF_00086">
    <property type="entry name" value="S_AdoMet_synth1"/>
    <property type="match status" value="1"/>
</dbReference>
<dbReference type="GO" id="GO:0006556">
    <property type="term" value="P:S-adenosylmethionine biosynthetic process"/>
    <property type="evidence" value="ECO:0007669"/>
    <property type="project" value="UniProtKB-UniRule"/>
</dbReference>
<dbReference type="EMBL" id="JAJEPR010000017">
    <property type="protein sequence ID" value="MCC2190294.1"/>
    <property type="molecule type" value="Genomic_DNA"/>
</dbReference>
<feature type="binding site" evidence="10">
    <location>
        <position position="278"/>
    </location>
    <ligand>
        <name>ATP</name>
        <dbReference type="ChEBI" id="CHEBI:30616"/>
        <note>ligand shared between two neighboring subunits</note>
    </ligand>
</feature>
<comment type="pathway">
    <text evidence="1 10">Amino-acid biosynthesis; S-adenosyl-L-methionine biosynthesis; S-adenosyl-L-methionine from L-methionine: step 1/1.</text>
</comment>
<keyword evidence="17" id="KW-1185">Reference proteome</keyword>
<dbReference type="AlphaFoldDB" id="A0AAE3DTR8"/>
<dbReference type="InterPro" id="IPR022628">
    <property type="entry name" value="S-AdoMet_synt_N"/>
</dbReference>
<feature type="domain" description="S-adenosylmethionine synthetase C-terminal" evidence="15">
    <location>
        <begin position="245"/>
        <end position="384"/>
    </location>
</feature>
<dbReference type="InterPro" id="IPR022631">
    <property type="entry name" value="ADOMET_SYNTHASE_CS"/>
</dbReference>
<evidence type="ECO:0000256" key="2">
    <source>
        <dbReference type="ARBA" id="ARBA00009685"/>
    </source>
</evidence>
<comment type="similarity">
    <text evidence="2 10 12">Belongs to the AdoMet synthase family.</text>
</comment>
<evidence type="ECO:0000259" key="13">
    <source>
        <dbReference type="Pfam" id="PF00438"/>
    </source>
</evidence>
<dbReference type="Gene3D" id="3.30.300.10">
    <property type="match status" value="3"/>
</dbReference>
<feature type="binding site" description="in other chain" evidence="10">
    <location>
        <begin position="175"/>
        <end position="177"/>
    </location>
    <ligand>
        <name>ATP</name>
        <dbReference type="ChEBI" id="CHEBI:30616"/>
        <note>ligand shared between two neighboring subunits</note>
    </ligand>
</feature>
<dbReference type="GO" id="GO:0004478">
    <property type="term" value="F:methionine adenosyltransferase activity"/>
    <property type="evidence" value="ECO:0007669"/>
    <property type="project" value="UniProtKB-UniRule"/>
</dbReference>
<feature type="binding site" description="in other chain" evidence="10">
    <location>
        <begin position="242"/>
        <end position="243"/>
    </location>
    <ligand>
        <name>ATP</name>
        <dbReference type="ChEBI" id="CHEBI:30616"/>
        <note>ligand shared between two neighboring subunits</note>
    </ligand>
</feature>
<evidence type="ECO:0000259" key="15">
    <source>
        <dbReference type="Pfam" id="PF02773"/>
    </source>
</evidence>
<feature type="binding site" evidence="10">
    <location>
        <position position="274"/>
    </location>
    <ligand>
        <name>ATP</name>
        <dbReference type="ChEBI" id="CHEBI:30616"/>
        <note>ligand shared between two neighboring subunits</note>
    </ligand>
</feature>
<keyword evidence="10" id="KW-0963">Cytoplasm</keyword>
<dbReference type="SUPFAM" id="SSF55973">
    <property type="entry name" value="S-adenosylmethionine synthetase"/>
    <property type="match status" value="3"/>
</dbReference>
<feature type="binding site" evidence="10">
    <location>
        <position position="251"/>
    </location>
    <ligand>
        <name>ATP</name>
        <dbReference type="ChEBI" id="CHEBI:30616"/>
        <note>ligand shared between two neighboring subunits</note>
    </ligand>
</feature>
<protein>
    <recommendedName>
        <fullName evidence="10">S-adenosylmethionine synthase</fullName>
        <shortName evidence="10">AdoMet synthase</shortName>
        <ecNumber evidence="10">2.5.1.6</ecNumber>
    </recommendedName>
    <alternativeName>
        <fullName evidence="10">MAT</fullName>
    </alternativeName>
    <alternativeName>
        <fullName evidence="10">Methionine adenosyltransferase</fullName>
    </alternativeName>
</protein>
<evidence type="ECO:0000256" key="3">
    <source>
        <dbReference type="ARBA" id="ARBA00022563"/>
    </source>
</evidence>
<keyword evidence="5 10" id="KW-0479">Metal-binding</keyword>
<dbReference type="InterPro" id="IPR022629">
    <property type="entry name" value="S-AdoMet_synt_central"/>
</dbReference>
<gene>
    <name evidence="10 16" type="primary">metK</name>
    <name evidence="16" type="ORF">LKD71_10830</name>
</gene>
<feature type="binding site" description="in other chain" evidence="10">
    <location>
        <position position="56"/>
    </location>
    <ligand>
        <name>L-methionine</name>
        <dbReference type="ChEBI" id="CHEBI:57844"/>
        <note>ligand shared between two neighboring subunits</note>
    </ligand>
</feature>
<feature type="region of interest" description="Flexible loop" evidence="10">
    <location>
        <begin position="99"/>
        <end position="109"/>
    </location>
</feature>
<proteinExistence type="inferred from homology"/>
<dbReference type="Proteomes" id="UP001197875">
    <property type="component" value="Unassembled WGS sequence"/>
</dbReference>
<dbReference type="PROSITE" id="PS00377">
    <property type="entry name" value="ADOMET_SYNTHASE_2"/>
    <property type="match status" value="1"/>
</dbReference>
<keyword evidence="7 10" id="KW-0067">ATP-binding</keyword>
<comment type="function">
    <text evidence="10">Catalyzes the formation of S-adenosylmethionine (AdoMet) from methionine and ATP. The overall synthetic reaction is composed of two sequential steps, AdoMet formation and the subsequent tripolyphosphate hydrolysis which occurs prior to release of AdoMet from the enzyme.</text>
</comment>
<feature type="binding site" evidence="10">
    <location>
        <position position="17"/>
    </location>
    <ligand>
        <name>Mg(2+)</name>
        <dbReference type="ChEBI" id="CHEBI:18420"/>
    </ligand>
</feature>
<evidence type="ECO:0000256" key="9">
    <source>
        <dbReference type="ARBA" id="ARBA00022958"/>
    </source>
</evidence>
<dbReference type="GO" id="GO:0000287">
    <property type="term" value="F:magnesium ion binding"/>
    <property type="evidence" value="ECO:0007669"/>
    <property type="project" value="UniProtKB-UniRule"/>
</dbReference>
<organism evidence="16 17">
    <name type="scientific">Fusicatenibacter faecihominis</name>
    <dbReference type="NCBI Taxonomy" id="2881276"/>
    <lineage>
        <taxon>Bacteria</taxon>
        <taxon>Bacillati</taxon>
        <taxon>Bacillota</taxon>
        <taxon>Clostridia</taxon>
        <taxon>Lachnospirales</taxon>
        <taxon>Lachnospiraceae</taxon>
        <taxon>Fusicatenibacter</taxon>
    </lineage>
</organism>
<dbReference type="PROSITE" id="PS00376">
    <property type="entry name" value="ADOMET_SYNTHASE_1"/>
    <property type="match status" value="1"/>
</dbReference>
<evidence type="ECO:0000256" key="5">
    <source>
        <dbReference type="ARBA" id="ARBA00022723"/>
    </source>
</evidence>
<dbReference type="GO" id="GO:0005737">
    <property type="term" value="C:cytoplasm"/>
    <property type="evidence" value="ECO:0007669"/>
    <property type="project" value="UniProtKB-SubCell"/>
</dbReference>
<evidence type="ECO:0000256" key="4">
    <source>
        <dbReference type="ARBA" id="ARBA00022679"/>
    </source>
</evidence>
<dbReference type="PIRSF" id="PIRSF000497">
    <property type="entry name" value="MAT"/>
    <property type="match status" value="1"/>
</dbReference>
<evidence type="ECO:0000256" key="6">
    <source>
        <dbReference type="ARBA" id="ARBA00022741"/>
    </source>
</evidence>
<evidence type="ECO:0000256" key="12">
    <source>
        <dbReference type="RuleBase" id="RU004462"/>
    </source>
</evidence>
<evidence type="ECO:0000256" key="1">
    <source>
        <dbReference type="ARBA" id="ARBA00005224"/>
    </source>
</evidence>
<dbReference type="EC" id="2.5.1.6" evidence="10"/>
<evidence type="ECO:0000256" key="7">
    <source>
        <dbReference type="ARBA" id="ARBA00022840"/>
    </source>
</evidence>
<comment type="catalytic activity">
    <reaction evidence="10">
        <text>L-methionine + ATP + H2O = S-adenosyl-L-methionine + phosphate + diphosphate</text>
        <dbReference type="Rhea" id="RHEA:21080"/>
        <dbReference type="ChEBI" id="CHEBI:15377"/>
        <dbReference type="ChEBI" id="CHEBI:30616"/>
        <dbReference type="ChEBI" id="CHEBI:33019"/>
        <dbReference type="ChEBI" id="CHEBI:43474"/>
        <dbReference type="ChEBI" id="CHEBI:57844"/>
        <dbReference type="ChEBI" id="CHEBI:59789"/>
        <dbReference type="EC" id="2.5.1.6"/>
    </reaction>
</comment>
<feature type="binding site" description="in other chain" evidence="10">
    <location>
        <begin position="257"/>
        <end position="258"/>
    </location>
    <ligand>
        <name>ATP</name>
        <dbReference type="ChEBI" id="CHEBI:30616"/>
        <note>ligand shared between two neighboring subunits</note>
    </ligand>
</feature>
<keyword evidence="3 10" id="KW-0554">One-carbon metabolism</keyword>
<dbReference type="InterPro" id="IPR022636">
    <property type="entry name" value="S-AdoMet_synthetase_sfam"/>
</dbReference>
<comment type="cofactor">
    <cofactor evidence="10">
        <name>K(+)</name>
        <dbReference type="ChEBI" id="CHEBI:29103"/>
    </cofactor>
    <text evidence="10">Binds 1 potassium ion per subunit.</text>
</comment>
<dbReference type="PANTHER" id="PTHR11964">
    <property type="entry name" value="S-ADENOSYLMETHIONINE SYNTHETASE"/>
    <property type="match status" value="1"/>
</dbReference>
<evidence type="ECO:0000256" key="11">
    <source>
        <dbReference type="RuleBase" id="RU000542"/>
    </source>
</evidence>
<dbReference type="GO" id="GO:0005524">
    <property type="term" value="F:ATP binding"/>
    <property type="evidence" value="ECO:0007669"/>
    <property type="project" value="UniProtKB-UniRule"/>
</dbReference>
<feature type="binding site" description="in other chain" evidence="10">
    <location>
        <position position="282"/>
    </location>
    <ligand>
        <name>L-methionine</name>
        <dbReference type="ChEBI" id="CHEBI:57844"/>
        <note>ligand shared between two neighboring subunits</note>
    </ligand>
</feature>
<dbReference type="GO" id="GO:0006730">
    <property type="term" value="P:one-carbon metabolic process"/>
    <property type="evidence" value="ECO:0007669"/>
    <property type="project" value="UniProtKB-KW"/>
</dbReference>
<evidence type="ECO:0000259" key="14">
    <source>
        <dbReference type="Pfam" id="PF02772"/>
    </source>
</evidence>
<dbReference type="InterPro" id="IPR022630">
    <property type="entry name" value="S-AdoMet_synt_C"/>
</dbReference>
<feature type="binding site" evidence="10">
    <location>
        <position position="251"/>
    </location>
    <ligand>
        <name>L-methionine</name>
        <dbReference type="ChEBI" id="CHEBI:57844"/>
        <note>ligand shared between two neighboring subunits</note>
    </ligand>
</feature>
<evidence type="ECO:0000313" key="16">
    <source>
        <dbReference type="EMBL" id="MCC2190294.1"/>
    </source>
</evidence>
<comment type="subunit">
    <text evidence="10">Homotetramer; dimer of dimers.</text>
</comment>
<feature type="binding site" description="in other chain" evidence="10">
    <location>
        <position position="99"/>
    </location>
    <ligand>
        <name>L-methionine</name>
        <dbReference type="ChEBI" id="CHEBI:57844"/>
        <note>ligand shared between two neighboring subunits</note>
    </ligand>
</feature>
<feature type="domain" description="S-adenosylmethionine synthetase N-terminal" evidence="13">
    <location>
        <begin position="4"/>
        <end position="100"/>
    </location>
</feature>
<comment type="caution">
    <text evidence="16">The sequence shown here is derived from an EMBL/GenBank/DDBJ whole genome shotgun (WGS) entry which is preliminary data.</text>
</comment>
<dbReference type="FunFam" id="3.30.300.10:FF:000003">
    <property type="entry name" value="S-adenosylmethionine synthase"/>
    <property type="match status" value="1"/>
</dbReference>
<feature type="domain" description="S-adenosylmethionine synthetase central" evidence="14">
    <location>
        <begin position="126"/>
        <end position="243"/>
    </location>
</feature>
<evidence type="ECO:0000256" key="10">
    <source>
        <dbReference type="HAMAP-Rule" id="MF_00086"/>
    </source>
</evidence>
<sequence length="395" mass="43836">MDKRLFTSESVTEGHPDKMCDAISDAILDALLAQDPMSRVACETATTTGMVLVMGEITTKAYVDIQKIVRDTVREIGYTRGKYGFDADTCGVITAIDEQSTDIAMGVDKALEAKENQMNDEQIDAIGAGDQGMMFGYATNETEEYMPYAIMLAHKLTRQLTKVRKDGTLSYLRPDGKSQVTVEYDENDKPVRLDAVVLSTQHDPDVTQEQIHKDIKKYVFDPILPKEMVDENTKYYINPTGRFVIGGPHGDSGLTGRKIIVDTYGGYARHGGGAFSGKDCTKVDRSAAYAARYVAKNIVAAGLADKCEIQLSYAIGVAHPTSIMVDTFGTGKLSDERLTEIIRENFDLRPAGIIKMLDLRRPIYRQTAAYGHFGRHDLDLPWEKLDKVDTLKKYL</sequence>
<dbReference type="FunFam" id="3.30.300.10:FF:000004">
    <property type="entry name" value="S-adenosylmethionine synthase"/>
    <property type="match status" value="1"/>
</dbReference>
<keyword evidence="9 10" id="KW-0630">Potassium</keyword>
<keyword evidence="8 10" id="KW-0460">Magnesium</keyword>
<dbReference type="Pfam" id="PF00438">
    <property type="entry name" value="S-AdoMet_synt_N"/>
    <property type="match status" value="1"/>
</dbReference>
<dbReference type="RefSeq" id="WP_227615416.1">
    <property type="nucleotide sequence ID" value="NZ_JAJEPR010000017.1"/>
</dbReference>
<name>A0AAE3DTR8_9FIRM</name>
<keyword evidence="6 10" id="KW-0547">Nucleotide-binding</keyword>
<reference evidence="16 17" key="1">
    <citation type="submission" date="2021-10" db="EMBL/GenBank/DDBJ databases">
        <title>Anaerobic single-cell dispensing facilitates the cultivation of human gut bacteria.</title>
        <authorList>
            <person name="Afrizal A."/>
        </authorList>
    </citation>
    <scope>NUCLEOTIDE SEQUENCE [LARGE SCALE GENOMIC DNA]</scope>
    <source>
        <strain evidence="16 17">CLA-AA-H277</strain>
    </source>
</reference>
<comment type="subcellular location">
    <subcellularLocation>
        <location evidence="10 11">Cytoplasm</location>
    </subcellularLocation>
</comment>
<dbReference type="NCBIfam" id="TIGR01034">
    <property type="entry name" value="metK"/>
    <property type="match status" value="1"/>
</dbReference>
<keyword evidence="4 10" id="KW-0808">Transferase</keyword>
<accession>A0AAE3DTR8</accession>
<evidence type="ECO:0000256" key="8">
    <source>
        <dbReference type="ARBA" id="ARBA00022842"/>
    </source>
</evidence>
<comment type="cofactor">
    <cofactor evidence="10">
        <name>Mg(2+)</name>
        <dbReference type="ChEBI" id="CHEBI:18420"/>
    </cofactor>
    <text evidence="10">Binds 2 divalent ions per subunit.</text>
</comment>
<evidence type="ECO:0000313" key="17">
    <source>
        <dbReference type="Proteomes" id="UP001197875"/>
    </source>
</evidence>
<dbReference type="Pfam" id="PF02773">
    <property type="entry name" value="S-AdoMet_synt_C"/>
    <property type="match status" value="1"/>
</dbReference>
<dbReference type="InterPro" id="IPR002133">
    <property type="entry name" value="S-AdoMet_synthetase"/>
</dbReference>
<feature type="binding site" description="in other chain" evidence="10">
    <location>
        <position position="15"/>
    </location>
    <ligand>
        <name>ATP</name>
        <dbReference type="ChEBI" id="CHEBI:30616"/>
        <note>ligand shared between two neighboring subunits</note>
    </ligand>
</feature>
<dbReference type="Pfam" id="PF02772">
    <property type="entry name" value="S-AdoMet_synt_M"/>
    <property type="match status" value="1"/>
</dbReference>